<evidence type="ECO:0000313" key="1">
    <source>
        <dbReference type="EMBL" id="JAI07850.1"/>
    </source>
</evidence>
<dbReference type="EMBL" id="GBXM01000728">
    <property type="protein sequence ID" value="JAI07850.1"/>
    <property type="molecule type" value="Transcribed_RNA"/>
</dbReference>
<name>A0A0E9XYY0_ANGAN</name>
<proteinExistence type="predicted"/>
<protein>
    <submittedName>
        <fullName evidence="1">Uncharacterized protein</fullName>
    </submittedName>
</protein>
<reference evidence="1" key="2">
    <citation type="journal article" date="2015" name="Fish Shellfish Immunol.">
        <title>Early steps in the European eel (Anguilla anguilla)-Vibrio vulnificus interaction in the gills: Role of the RtxA13 toxin.</title>
        <authorList>
            <person name="Callol A."/>
            <person name="Pajuelo D."/>
            <person name="Ebbesson L."/>
            <person name="Teles M."/>
            <person name="MacKenzie S."/>
            <person name="Amaro C."/>
        </authorList>
    </citation>
    <scope>NUCLEOTIDE SEQUENCE</scope>
</reference>
<organism evidence="1">
    <name type="scientific">Anguilla anguilla</name>
    <name type="common">European freshwater eel</name>
    <name type="synonym">Muraena anguilla</name>
    <dbReference type="NCBI Taxonomy" id="7936"/>
    <lineage>
        <taxon>Eukaryota</taxon>
        <taxon>Metazoa</taxon>
        <taxon>Chordata</taxon>
        <taxon>Craniata</taxon>
        <taxon>Vertebrata</taxon>
        <taxon>Euteleostomi</taxon>
        <taxon>Actinopterygii</taxon>
        <taxon>Neopterygii</taxon>
        <taxon>Teleostei</taxon>
        <taxon>Anguilliformes</taxon>
        <taxon>Anguillidae</taxon>
        <taxon>Anguilla</taxon>
    </lineage>
</organism>
<sequence>MYRCTLIKSIIMYSRLSPSRVVSQKYNQMLSVVLLL</sequence>
<dbReference type="AlphaFoldDB" id="A0A0E9XYY0"/>
<reference evidence="1" key="1">
    <citation type="submission" date="2014-11" db="EMBL/GenBank/DDBJ databases">
        <authorList>
            <person name="Amaro Gonzalez C."/>
        </authorList>
    </citation>
    <scope>NUCLEOTIDE SEQUENCE</scope>
</reference>
<accession>A0A0E9XYY0</accession>